<dbReference type="InterPro" id="IPR036286">
    <property type="entry name" value="LexA/Signal_pep-like_sf"/>
</dbReference>
<feature type="domain" description="Peptidase S24/S26A/S26B/S26C" evidence="8">
    <location>
        <begin position="37"/>
        <end position="152"/>
    </location>
</feature>
<dbReference type="InterPro" id="IPR050077">
    <property type="entry name" value="LexA_repressor"/>
</dbReference>
<keyword evidence="3 7" id="KW-0378">Hydrolase</keyword>
<dbReference type="PANTHER" id="PTHR33516">
    <property type="entry name" value="LEXA REPRESSOR"/>
    <property type="match status" value="1"/>
</dbReference>
<reference evidence="9 10" key="1">
    <citation type="submission" date="2018-06" db="EMBL/GenBank/DDBJ databases">
        <authorList>
            <consortium name="Pathogen Informatics"/>
            <person name="Doyle S."/>
        </authorList>
    </citation>
    <scope>NUCLEOTIDE SEQUENCE [LARGE SCALE GENOMIC DNA]</scope>
    <source>
        <strain evidence="9 10">NCTC13316</strain>
    </source>
</reference>
<dbReference type="CDD" id="cd06529">
    <property type="entry name" value="S24_LexA-like"/>
    <property type="match status" value="1"/>
</dbReference>
<dbReference type="GO" id="GO:0006281">
    <property type="term" value="P:DNA repair"/>
    <property type="evidence" value="ECO:0007669"/>
    <property type="project" value="UniProtKB-KW"/>
</dbReference>
<evidence type="ECO:0000256" key="4">
    <source>
        <dbReference type="ARBA" id="ARBA00022813"/>
    </source>
</evidence>
<evidence type="ECO:0000313" key="10">
    <source>
        <dbReference type="Proteomes" id="UP000254794"/>
    </source>
</evidence>
<sequence>MTALTRIKNNIEPSVGIAILAKLDTLQSKISPQKFALYGSKVAAGFPSPADDYLESSLDLNEYLIKHPAATFMVRAQGDSMKDAGIQNGDLLIVDRSIEATHGKVVIAALNGELTVKRLSCRNGRVCLIPANPSYSPIDITEETVLVIWGVVTHVIHQTL</sequence>
<dbReference type="InterPro" id="IPR039418">
    <property type="entry name" value="LexA-like"/>
</dbReference>
<dbReference type="AlphaFoldDB" id="A0A378JNY4"/>
<proteinExistence type="inferred from homology"/>
<dbReference type="Proteomes" id="UP000254794">
    <property type="component" value="Unassembled WGS sequence"/>
</dbReference>
<dbReference type="SUPFAM" id="SSF51306">
    <property type="entry name" value="LexA/Signal peptidase"/>
    <property type="match status" value="1"/>
</dbReference>
<keyword evidence="2" id="KW-0227">DNA damage</keyword>
<comment type="similarity">
    <text evidence="1 7">Belongs to the peptidase S24 family.</text>
</comment>
<dbReference type="OrthoDB" id="9787787at2"/>
<dbReference type="Gene3D" id="2.10.109.10">
    <property type="entry name" value="Umud Fragment, subunit A"/>
    <property type="match status" value="1"/>
</dbReference>
<dbReference type="NCBIfam" id="NF007621">
    <property type="entry name" value="PRK10276.1"/>
    <property type="match status" value="1"/>
</dbReference>
<accession>A0A378JNY4</accession>
<keyword evidence="10" id="KW-1185">Reference proteome</keyword>
<evidence type="ECO:0000256" key="7">
    <source>
        <dbReference type="RuleBase" id="RU003991"/>
    </source>
</evidence>
<dbReference type="PRINTS" id="PR00726">
    <property type="entry name" value="LEXASERPTASE"/>
</dbReference>
<dbReference type="GO" id="GO:0009432">
    <property type="term" value="P:SOS response"/>
    <property type="evidence" value="ECO:0007669"/>
    <property type="project" value="UniProtKB-KW"/>
</dbReference>
<dbReference type="GO" id="GO:0016787">
    <property type="term" value="F:hydrolase activity"/>
    <property type="evidence" value="ECO:0007669"/>
    <property type="project" value="UniProtKB-KW"/>
</dbReference>
<evidence type="ECO:0000256" key="1">
    <source>
        <dbReference type="ARBA" id="ARBA00007484"/>
    </source>
</evidence>
<evidence type="ECO:0000256" key="6">
    <source>
        <dbReference type="ARBA" id="ARBA00023236"/>
    </source>
</evidence>
<gene>
    <name evidence="9" type="primary">umuD_3</name>
    <name evidence="9" type="ORF">NCTC13316_02534</name>
</gene>
<dbReference type="InterPro" id="IPR006197">
    <property type="entry name" value="Peptidase_S24_LexA"/>
</dbReference>
<keyword evidence="6" id="KW-0742">SOS response</keyword>
<name>A0A378JNY4_9GAMM</name>
<protein>
    <submittedName>
        <fullName evidence="9">SOS (Error prone) mutagenesis protein UmuD (RumA)</fullName>
        <ecNumber evidence="9">3.4.21.-</ecNumber>
    </submittedName>
</protein>
<dbReference type="Pfam" id="PF00717">
    <property type="entry name" value="Peptidase_S24"/>
    <property type="match status" value="1"/>
</dbReference>
<dbReference type="PANTHER" id="PTHR33516:SF2">
    <property type="entry name" value="LEXA REPRESSOR-RELATED"/>
    <property type="match status" value="1"/>
</dbReference>
<evidence type="ECO:0000256" key="3">
    <source>
        <dbReference type="ARBA" id="ARBA00022801"/>
    </source>
</evidence>
<evidence type="ECO:0000259" key="8">
    <source>
        <dbReference type="Pfam" id="PF00717"/>
    </source>
</evidence>
<evidence type="ECO:0000256" key="2">
    <source>
        <dbReference type="ARBA" id="ARBA00022763"/>
    </source>
</evidence>
<dbReference type="InterPro" id="IPR015927">
    <property type="entry name" value="Peptidase_S24_S26A/B/C"/>
</dbReference>
<dbReference type="EC" id="3.4.21.-" evidence="9"/>
<dbReference type="RefSeq" id="WP_115331983.1">
    <property type="nucleotide sequence ID" value="NZ_CAAAHP010000006.1"/>
</dbReference>
<dbReference type="GO" id="GO:0006355">
    <property type="term" value="P:regulation of DNA-templated transcription"/>
    <property type="evidence" value="ECO:0007669"/>
    <property type="project" value="InterPro"/>
</dbReference>
<dbReference type="GO" id="GO:0003677">
    <property type="term" value="F:DNA binding"/>
    <property type="evidence" value="ECO:0007669"/>
    <property type="project" value="InterPro"/>
</dbReference>
<organism evidence="9 10">
    <name type="scientific">Legionella busanensis</name>
    <dbReference type="NCBI Taxonomy" id="190655"/>
    <lineage>
        <taxon>Bacteria</taxon>
        <taxon>Pseudomonadati</taxon>
        <taxon>Pseudomonadota</taxon>
        <taxon>Gammaproteobacteria</taxon>
        <taxon>Legionellales</taxon>
        <taxon>Legionellaceae</taxon>
        <taxon>Legionella</taxon>
    </lineage>
</organism>
<dbReference type="EMBL" id="UGOD01000001">
    <property type="protein sequence ID" value="STX52421.1"/>
    <property type="molecule type" value="Genomic_DNA"/>
</dbReference>
<keyword evidence="5" id="KW-0234">DNA repair</keyword>
<evidence type="ECO:0000313" key="9">
    <source>
        <dbReference type="EMBL" id="STX52421.1"/>
    </source>
</evidence>
<keyword evidence="4 7" id="KW-0068">Autocatalytic cleavage</keyword>
<evidence type="ECO:0000256" key="5">
    <source>
        <dbReference type="ARBA" id="ARBA00023204"/>
    </source>
</evidence>